<feature type="domain" description="Cyclic nucleotide-binding" evidence="1">
    <location>
        <begin position="28"/>
        <end position="123"/>
    </location>
</feature>
<dbReference type="SMR" id="F0JKJ1"/>
<dbReference type="eggNOG" id="COG0664">
    <property type="taxonomic scope" value="Bacteria"/>
</dbReference>
<dbReference type="OrthoDB" id="9809206at2"/>
<sequence>MSMITQQNVQLKPVSRGNYLMRNVLRHNVVFTEGGKGDAAYILTEGRIEISGTVADRKKVFAILKPISIFGEMALFLDDGVRTATAIALEDSKVIVVTRDDLEEFMRQSPRVIASIITVLVNRLKATTRKAMKVPSVGLGVVRILDLFSACGTTELKYDATVRSLAEAFVAGPERIEGYLHGLADQGLVAIGRDADDVRIIRIRERDLLGAVMRNREEA</sequence>
<reference evidence="2 3" key="1">
    <citation type="journal article" date="2011" name="J. Bacteriol.">
        <title>Genome sequence of the mercury-methylating strain Desulfovibrio desulfuricans ND132.</title>
        <authorList>
            <person name="Brown S.D."/>
            <person name="Gilmour C.C."/>
            <person name="Kucken A.M."/>
            <person name="Wall J.D."/>
            <person name="Elias D.A."/>
            <person name="Brandt C.C."/>
            <person name="Podar M."/>
            <person name="Chertkov O."/>
            <person name="Held B."/>
            <person name="Bruce D.C."/>
            <person name="Detter J.C."/>
            <person name="Tapia R."/>
            <person name="Han C.S."/>
            <person name="Goodwin L.A."/>
            <person name="Cheng J.F."/>
            <person name="Pitluck S."/>
            <person name="Woyke T."/>
            <person name="Mikhailova N."/>
            <person name="Ivanova N.N."/>
            <person name="Han J."/>
            <person name="Lucas S."/>
            <person name="Lapidus A.L."/>
            <person name="Land M.L."/>
            <person name="Hauser L.J."/>
            <person name="Palumbo A.V."/>
        </authorList>
    </citation>
    <scope>NUCLEOTIDE SEQUENCE [LARGE SCALE GENOMIC DNA]</scope>
    <source>
        <strain evidence="2 3">ND132</strain>
    </source>
</reference>
<dbReference type="InterPro" id="IPR000595">
    <property type="entry name" value="cNMP-bd_dom"/>
</dbReference>
<keyword evidence="3" id="KW-1185">Reference proteome</keyword>
<dbReference type="Proteomes" id="UP000007845">
    <property type="component" value="Chromosome"/>
</dbReference>
<dbReference type="InterPro" id="IPR014710">
    <property type="entry name" value="RmlC-like_jellyroll"/>
</dbReference>
<dbReference type="GO" id="GO:0005829">
    <property type="term" value="C:cytosol"/>
    <property type="evidence" value="ECO:0007669"/>
    <property type="project" value="TreeGrafter"/>
</dbReference>
<dbReference type="InterPro" id="IPR018488">
    <property type="entry name" value="cNMP-bd_CS"/>
</dbReference>
<dbReference type="PROSITE" id="PS00889">
    <property type="entry name" value="CNMP_BINDING_2"/>
    <property type="match status" value="1"/>
</dbReference>
<name>F0JKJ1_9BACT</name>
<dbReference type="HOGENOM" id="CLU_1270594_0_0_7"/>
<dbReference type="PANTHER" id="PTHR24567">
    <property type="entry name" value="CRP FAMILY TRANSCRIPTIONAL REGULATORY PROTEIN"/>
    <property type="match status" value="1"/>
</dbReference>
<dbReference type="Pfam" id="PF00027">
    <property type="entry name" value="cNMP_binding"/>
    <property type="match status" value="1"/>
</dbReference>
<dbReference type="InterPro" id="IPR018490">
    <property type="entry name" value="cNMP-bd_dom_sf"/>
</dbReference>
<dbReference type="Gene3D" id="2.60.120.10">
    <property type="entry name" value="Jelly Rolls"/>
    <property type="match status" value="1"/>
</dbReference>
<dbReference type="AlphaFoldDB" id="F0JKJ1"/>
<dbReference type="KEGG" id="ddn:DND132_3237"/>
<protein>
    <submittedName>
        <fullName evidence="2">Putative transcriptional regulator, Crp/Fnr family</fullName>
    </submittedName>
</protein>
<dbReference type="STRING" id="641491.DND132_3237"/>
<dbReference type="GO" id="GO:0003700">
    <property type="term" value="F:DNA-binding transcription factor activity"/>
    <property type="evidence" value="ECO:0007669"/>
    <property type="project" value="TreeGrafter"/>
</dbReference>
<dbReference type="PROSITE" id="PS50042">
    <property type="entry name" value="CNMP_BINDING_3"/>
    <property type="match status" value="1"/>
</dbReference>
<evidence type="ECO:0000259" key="1">
    <source>
        <dbReference type="PROSITE" id="PS50042"/>
    </source>
</evidence>
<accession>F0JKJ1</accession>
<organism evidence="2 3">
    <name type="scientific">Pseudodesulfovibrio mercurii</name>
    <dbReference type="NCBI Taxonomy" id="641491"/>
    <lineage>
        <taxon>Bacteria</taxon>
        <taxon>Pseudomonadati</taxon>
        <taxon>Thermodesulfobacteriota</taxon>
        <taxon>Desulfovibrionia</taxon>
        <taxon>Desulfovibrionales</taxon>
        <taxon>Desulfovibrionaceae</taxon>
    </lineage>
</organism>
<proteinExistence type="predicted"/>
<evidence type="ECO:0000313" key="2">
    <source>
        <dbReference type="EMBL" id="EGB16440.1"/>
    </source>
</evidence>
<dbReference type="CDD" id="cd00038">
    <property type="entry name" value="CAP_ED"/>
    <property type="match status" value="1"/>
</dbReference>
<gene>
    <name evidence="2" type="ORF">DND132_3237</name>
</gene>
<dbReference type="EMBL" id="CP003220">
    <property type="protein sequence ID" value="EGB16440.1"/>
    <property type="molecule type" value="Genomic_DNA"/>
</dbReference>
<dbReference type="PANTHER" id="PTHR24567:SF74">
    <property type="entry name" value="HTH-TYPE TRANSCRIPTIONAL REGULATOR ARCR"/>
    <property type="match status" value="1"/>
</dbReference>
<dbReference type="SUPFAM" id="SSF51206">
    <property type="entry name" value="cAMP-binding domain-like"/>
    <property type="match status" value="1"/>
</dbReference>
<evidence type="ECO:0000313" key="3">
    <source>
        <dbReference type="Proteomes" id="UP000007845"/>
    </source>
</evidence>
<dbReference type="InterPro" id="IPR050397">
    <property type="entry name" value="Env_Response_Regulators"/>
</dbReference>
<dbReference type="SMART" id="SM00100">
    <property type="entry name" value="cNMP"/>
    <property type="match status" value="1"/>
</dbReference>